<dbReference type="AlphaFoldDB" id="A0A2T1K755"/>
<keyword evidence="1" id="KW-0812">Transmembrane</keyword>
<accession>A0A2T1K755</accession>
<keyword evidence="1" id="KW-1133">Transmembrane helix</keyword>
<protein>
    <submittedName>
        <fullName evidence="2">Uncharacterized protein</fullName>
    </submittedName>
</protein>
<sequence>MMIILLAVGLFFAGAVCHCRILRASAAGSRLPLRILFALFSASSLAISTAILMGEFLSLPISFWTAIATTPVFFLFTDSLSSALRFYAEDSKH</sequence>
<dbReference type="Proteomes" id="UP000239866">
    <property type="component" value="Unassembled WGS sequence"/>
</dbReference>
<name>A0A2T1K755_9GAMM</name>
<evidence type="ECO:0000313" key="2">
    <source>
        <dbReference type="EMBL" id="PSF05989.1"/>
    </source>
</evidence>
<comment type="caution">
    <text evidence="2">The sequence shown here is derived from an EMBL/GenBank/DDBJ whole genome shotgun (WGS) entry which is preliminary data.</text>
</comment>
<keyword evidence="1" id="KW-0472">Membrane</keyword>
<keyword evidence="3" id="KW-1185">Reference proteome</keyword>
<feature type="transmembrane region" description="Helical" evidence="1">
    <location>
        <begin position="35"/>
        <end position="54"/>
    </location>
</feature>
<gene>
    <name evidence="2" type="ORF">C7H09_11645</name>
</gene>
<reference evidence="2 3" key="1">
    <citation type="submission" date="2018-03" db="EMBL/GenBank/DDBJ databases">
        <title>Marinobacter brunus sp. nov., a marine bacterium of Gamma-proteobacteria isolated from the surface seawater of the South China Sea.</title>
        <authorList>
            <person name="Cheng H."/>
            <person name="Wu Y.-H."/>
            <person name="Xamxidin M."/>
            <person name="Xu X.-W."/>
        </authorList>
    </citation>
    <scope>NUCLEOTIDE SEQUENCE [LARGE SCALE GENOMIC DNA]</scope>
    <source>
        <strain evidence="2 3">NH169-3</strain>
    </source>
</reference>
<dbReference type="EMBL" id="PXNP01000085">
    <property type="protein sequence ID" value="PSF05989.1"/>
    <property type="molecule type" value="Genomic_DNA"/>
</dbReference>
<organism evidence="2 3">
    <name type="scientific">Marinobacter fuscus</name>
    <dbReference type="NCBI Taxonomy" id="2109942"/>
    <lineage>
        <taxon>Bacteria</taxon>
        <taxon>Pseudomonadati</taxon>
        <taxon>Pseudomonadota</taxon>
        <taxon>Gammaproteobacteria</taxon>
        <taxon>Pseudomonadales</taxon>
        <taxon>Marinobacteraceae</taxon>
        <taxon>Marinobacter</taxon>
    </lineage>
</organism>
<feature type="transmembrane region" description="Helical" evidence="1">
    <location>
        <begin position="61"/>
        <end position="88"/>
    </location>
</feature>
<evidence type="ECO:0000256" key="1">
    <source>
        <dbReference type="SAM" id="Phobius"/>
    </source>
</evidence>
<proteinExistence type="predicted"/>
<evidence type="ECO:0000313" key="3">
    <source>
        <dbReference type="Proteomes" id="UP000239866"/>
    </source>
</evidence>